<dbReference type="AlphaFoldDB" id="A0A1I4QIJ4"/>
<dbReference type="InterPro" id="IPR029025">
    <property type="entry name" value="T3SS_substrate_exporter_C"/>
</dbReference>
<dbReference type="PANTHER" id="PTHR30531:SF12">
    <property type="entry name" value="FLAGELLAR BIOSYNTHETIC PROTEIN FLHB"/>
    <property type="match status" value="1"/>
</dbReference>
<keyword evidence="3" id="KW-0653">Protein transport</keyword>
<sequence>MSKDRRPPRSAIALQYTGRGAPRLTAKGRGEVAEQIEALARTHGVAIHEDAALTQALSQIPLGEEIPENLYVAVAEVLAFVYWLGGRRPGDEKDQDRGEADTGEAERGG</sequence>
<evidence type="ECO:0000256" key="2">
    <source>
        <dbReference type="ARBA" id="ARBA00021622"/>
    </source>
</evidence>
<feature type="region of interest" description="Disordered" evidence="5">
    <location>
        <begin position="86"/>
        <end position="109"/>
    </location>
</feature>
<keyword evidence="3" id="KW-0813">Transport</keyword>
<evidence type="ECO:0000256" key="1">
    <source>
        <dbReference type="ARBA" id="ARBA00010690"/>
    </source>
</evidence>
<comment type="similarity">
    <text evidence="1">Belongs to the type III secretion exporter family.</text>
</comment>
<reference evidence="6 7" key="1">
    <citation type="submission" date="2016-10" db="EMBL/GenBank/DDBJ databases">
        <authorList>
            <person name="de Groot N.N."/>
        </authorList>
    </citation>
    <scope>NUCLEOTIDE SEQUENCE [LARGE SCALE GENOMIC DNA]</scope>
    <source>
        <strain evidence="6 7">DSM 4180</strain>
    </source>
</reference>
<evidence type="ECO:0000256" key="3">
    <source>
        <dbReference type="ARBA" id="ARBA00023225"/>
    </source>
</evidence>
<dbReference type="RefSeq" id="WP_090484085.1">
    <property type="nucleotide sequence ID" value="NZ_FOUO01000004.1"/>
</dbReference>
<name>A0A1I4QIJ4_ECTMO</name>
<accession>A0A1I4QIJ4</accession>
<keyword evidence="6" id="KW-0966">Cell projection</keyword>
<dbReference type="Proteomes" id="UP000199556">
    <property type="component" value="Unassembled WGS sequence"/>
</dbReference>
<dbReference type="InterPro" id="IPR006135">
    <property type="entry name" value="T3SS_substrate_exporter"/>
</dbReference>
<keyword evidence="3" id="KW-1006">Bacterial flagellum protein export</keyword>
<evidence type="ECO:0000256" key="4">
    <source>
        <dbReference type="ARBA" id="ARBA00025078"/>
    </source>
</evidence>
<dbReference type="Pfam" id="PF01312">
    <property type="entry name" value="Bac_export_2"/>
    <property type="match status" value="1"/>
</dbReference>
<dbReference type="GO" id="GO:0005886">
    <property type="term" value="C:plasma membrane"/>
    <property type="evidence" value="ECO:0007669"/>
    <property type="project" value="TreeGrafter"/>
</dbReference>
<keyword evidence="7" id="KW-1185">Reference proteome</keyword>
<dbReference type="STRING" id="195064.SAMN05421721_104186"/>
<organism evidence="6 7">
    <name type="scientific">Ectothiorhodospira mobilis</name>
    <dbReference type="NCBI Taxonomy" id="195064"/>
    <lineage>
        <taxon>Bacteria</taxon>
        <taxon>Pseudomonadati</taxon>
        <taxon>Pseudomonadota</taxon>
        <taxon>Gammaproteobacteria</taxon>
        <taxon>Chromatiales</taxon>
        <taxon>Ectothiorhodospiraceae</taxon>
        <taxon>Ectothiorhodospira</taxon>
    </lineage>
</organism>
<gene>
    <name evidence="6" type="ORF">SAMN05421721_104186</name>
</gene>
<evidence type="ECO:0000313" key="6">
    <source>
        <dbReference type="EMBL" id="SFM39889.1"/>
    </source>
</evidence>
<proteinExistence type="inferred from homology"/>
<protein>
    <recommendedName>
        <fullName evidence="2">Flagellar biosynthetic protein FlhB</fullName>
    </recommendedName>
</protein>
<comment type="function">
    <text evidence="4">Required for formation of the rod structure in the basal body of the flagellar apparatus. Together with FliI and FliH, may constitute the export apparatus of flagellin.</text>
</comment>
<evidence type="ECO:0000256" key="5">
    <source>
        <dbReference type="SAM" id="MobiDB-lite"/>
    </source>
</evidence>
<dbReference type="OrthoDB" id="5244399at2"/>
<dbReference type="Gene3D" id="3.40.1690.10">
    <property type="entry name" value="secretion proteins EscU"/>
    <property type="match status" value="1"/>
</dbReference>
<dbReference type="GO" id="GO:0009306">
    <property type="term" value="P:protein secretion"/>
    <property type="evidence" value="ECO:0007669"/>
    <property type="project" value="InterPro"/>
</dbReference>
<dbReference type="PANTHER" id="PTHR30531">
    <property type="entry name" value="FLAGELLAR BIOSYNTHETIC PROTEIN FLHB"/>
    <property type="match status" value="1"/>
</dbReference>
<dbReference type="EMBL" id="FOUO01000004">
    <property type="protein sequence ID" value="SFM39889.1"/>
    <property type="molecule type" value="Genomic_DNA"/>
</dbReference>
<keyword evidence="6" id="KW-0282">Flagellum</keyword>
<dbReference type="SUPFAM" id="SSF160544">
    <property type="entry name" value="EscU C-terminal domain-like"/>
    <property type="match status" value="1"/>
</dbReference>
<keyword evidence="6" id="KW-0969">Cilium</keyword>
<evidence type="ECO:0000313" key="7">
    <source>
        <dbReference type="Proteomes" id="UP000199556"/>
    </source>
</evidence>
<feature type="compositionally biased region" description="Basic and acidic residues" evidence="5">
    <location>
        <begin position="88"/>
        <end position="109"/>
    </location>
</feature>